<evidence type="ECO:0000256" key="1">
    <source>
        <dbReference type="SAM" id="Phobius"/>
    </source>
</evidence>
<reference evidence="4" key="1">
    <citation type="journal article" date="2015" name="BMC Genomics">
        <title>Genomic and transcriptomic analysis of the endophytic fungus Pestalotiopsis fici reveals its lifestyle and high potential for synthesis of natural products.</title>
        <authorList>
            <person name="Wang X."/>
            <person name="Zhang X."/>
            <person name="Liu L."/>
            <person name="Xiang M."/>
            <person name="Wang W."/>
            <person name="Sun X."/>
            <person name="Che Y."/>
            <person name="Guo L."/>
            <person name="Liu G."/>
            <person name="Guo L."/>
            <person name="Wang C."/>
            <person name="Yin W.B."/>
            <person name="Stadler M."/>
            <person name="Zhang X."/>
            <person name="Liu X."/>
        </authorList>
    </citation>
    <scope>NUCLEOTIDE SEQUENCE [LARGE SCALE GENOMIC DNA]</scope>
    <source>
        <strain evidence="4">W106-1 / CGMCC3.15140</strain>
    </source>
</reference>
<proteinExistence type="predicted"/>
<dbReference type="OrthoDB" id="2560628at2759"/>
<keyword evidence="1" id="KW-1133">Transmembrane helix</keyword>
<dbReference type="eggNOG" id="ENOG502T3R5">
    <property type="taxonomic scope" value="Eukaryota"/>
</dbReference>
<accession>W3WJR7</accession>
<dbReference type="HOGENOM" id="CLU_080476_0_0_1"/>
<evidence type="ECO:0000313" key="4">
    <source>
        <dbReference type="Proteomes" id="UP000030651"/>
    </source>
</evidence>
<organism evidence="3 4">
    <name type="scientific">Pestalotiopsis fici (strain W106-1 / CGMCC3.15140)</name>
    <dbReference type="NCBI Taxonomy" id="1229662"/>
    <lineage>
        <taxon>Eukaryota</taxon>
        <taxon>Fungi</taxon>
        <taxon>Dikarya</taxon>
        <taxon>Ascomycota</taxon>
        <taxon>Pezizomycotina</taxon>
        <taxon>Sordariomycetes</taxon>
        <taxon>Xylariomycetidae</taxon>
        <taxon>Amphisphaeriales</taxon>
        <taxon>Sporocadaceae</taxon>
        <taxon>Pestalotiopsis</taxon>
    </lineage>
</organism>
<feature type="transmembrane region" description="Helical" evidence="1">
    <location>
        <begin position="110"/>
        <end position="130"/>
    </location>
</feature>
<feature type="transmembrane region" description="Helical" evidence="1">
    <location>
        <begin position="12"/>
        <end position="31"/>
    </location>
</feature>
<feature type="transmembrane region" description="Helical" evidence="1">
    <location>
        <begin position="72"/>
        <end position="98"/>
    </location>
</feature>
<keyword evidence="1" id="KW-0812">Transmembrane</keyword>
<evidence type="ECO:0000313" key="3">
    <source>
        <dbReference type="EMBL" id="ETS73382.1"/>
    </source>
</evidence>
<feature type="transmembrane region" description="Helical" evidence="1">
    <location>
        <begin position="182"/>
        <end position="207"/>
    </location>
</feature>
<feature type="domain" description="DUF7702" evidence="2">
    <location>
        <begin position="10"/>
        <end position="240"/>
    </location>
</feature>
<dbReference type="Proteomes" id="UP000030651">
    <property type="component" value="Unassembled WGS sequence"/>
</dbReference>
<dbReference type="RefSeq" id="XP_007841759.1">
    <property type="nucleotide sequence ID" value="XM_007843568.1"/>
</dbReference>
<sequence>MSAPSTNTINLAIAETFIYGVALFPMLYITWKHGKAGMVCWPIVVSFFVMRLVADIYQIINREQPEQPSQVLILTTSGSIACLSLGLIGVVYEANIVLPGTPKRWTEKAILGVTHLVNTAGIGAATYGGSPSPNGGVVSSNLNQIGNCMMLFVMFGVCGWIWPTWKRIMKFQRHQNFEAARFLVLLGGVAMPYQLIRLASGTIYAFSPSEDLDPFTGTFAIRLLISAMQLAAALALMAGGWLSMHIVPLSQLPQRPQRMEEDVSYGIYDDGLETIALTNKKKATEWTSV</sequence>
<dbReference type="InterPro" id="IPR056119">
    <property type="entry name" value="DUF7702"/>
</dbReference>
<dbReference type="InParanoid" id="W3WJR7"/>
<dbReference type="AlphaFoldDB" id="W3WJR7"/>
<dbReference type="STRING" id="1229662.W3WJR7"/>
<dbReference type="KEGG" id="pfy:PFICI_14987"/>
<dbReference type="PANTHER" id="PTHR42109">
    <property type="entry name" value="UNPLACED GENOMIC SCAFFOLD UM_SCAF_CONTIG_1.265, WHOLE GENOME SHOTGUN SEQUENCE"/>
    <property type="match status" value="1"/>
</dbReference>
<dbReference type="PANTHER" id="PTHR42109:SF2">
    <property type="entry name" value="INTEGRAL MEMBRANE PROTEIN"/>
    <property type="match status" value="1"/>
</dbReference>
<dbReference type="EMBL" id="KI912122">
    <property type="protein sequence ID" value="ETS73382.1"/>
    <property type="molecule type" value="Genomic_DNA"/>
</dbReference>
<evidence type="ECO:0000259" key="2">
    <source>
        <dbReference type="Pfam" id="PF24800"/>
    </source>
</evidence>
<protein>
    <recommendedName>
        <fullName evidence="2">DUF7702 domain-containing protein</fullName>
    </recommendedName>
</protein>
<feature type="transmembrane region" description="Helical" evidence="1">
    <location>
        <begin position="219"/>
        <end position="242"/>
    </location>
</feature>
<name>W3WJR7_PESFW</name>
<keyword evidence="1" id="KW-0472">Membrane</keyword>
<keyword evidence="4" id="KW-1185">Reference proteome</keyword>
<feature type="transmembrane region" description="Helical" evidence="1">
    <location>
        <begin position="142"/>
        <end position="162"/>
    </location>
</feature>
<dbReference type="GeneID" id="19280000"/>
<dbReference type="Pfam" id="PF24800">
    <property type="entry name" value="DUF7702"/>
    <property type="match status" value="1"/>
</dbReference>
<gene>
    <name evidence="3" type="ORF">PFICI_14987</name>
</gene>
<feature type="transmembrane region" description="Helical" evidence="1">
    <location>
        <begin position="38"/>
        <end position="60"/>
    </location>
</feature>
<dbReference type="OMA" id="TIYAFSP"/>